<evidence type="ECO:0000313" key="2">
    <source>
        <dbReference type="EMBL" id="MCK8481472.1"/>
    </source>
</evidence>
<sequence>MKHYNPTKPIAMTLKHSCILLLFSFVILACKNPDPNKQIDEGKIENNIYVSQEVGWRMEIPEGWDIVTLEETNASNEVGFDVIEDMVDGEIDLSEFKNLLSFKKNQFNLFSSSSERFIETYENEWEENNIALKELISDAYTGQGIKSTSTDITTETIDGIKFSVYEFSIYGPDNNIILNQLAYSALINGYDFAANINYNNEDDKNEMLNAFKNSTFKKPKSKG</sequence>
<evidence type="ECO:0000313" key="3">
    <source>
        <dbReference type="Proteomes" id="UP001203687"/>
    </source>
</evidence>
<organism evidence="2 3">
    <name type="scientific">Psychroserpens algicola</name>
    <dbReference type="NCBI Taxonomy" id="1719034"/>
    <lineage>
        <taxon>Bacteria</taxon>
        <taxon>Pseudomonadati</taxon>
        <taxon>Bacteroidota</taxon>
        <taxon>Flavobacteriia</taxon>
        <taxon>Flavobacteriales</taxon>
        <taxon>Flavobacteriaceae</taxon>
        <taxon>Psychroserpens</taxon>
    </lineage>
</organism>
<dbReference type="PROSITE" id="PS51257">
    <property type="entry name" value="PROKAR_LIPOPROTEIN"/>
    <property type="match status" value="1"/>
</dbReference>
<feature type="signal peptide" evidence="1">
    <location>
        <begin position="1"/>
        <end position="29"/>
    </location>
</feature>
<accession>A0ABT0HAV5</accession>
<reference evidence="2" key="1">
    <citation type="submission" date="2022-04" db="EMBL/GenBank/DDBJ databases">
        <authorList>
            <person name="Ren T."/>
        </authorList>
    </citation>
    <scope>NUCLEOTIDE SEQUENCE</scope>
    <source>
        <strain evidence="2">F63249</strain>
    </source>
</reference>
<protein>
    <recommendedName>
        <fullName evidence="4">Lipoprotein</fullName>
    </recommendedName>
</protein>
<dbReference type="EMBL" id="JALPQF010000012">
    <property type="protein sequence ID" value="MCK8481472.1"/>
    <property type="molecule type" value="Genomic_DNA"/>
</dbReference>
<comment type="caution">
    <text evidence="2">The sequence shown here is derived from an EMBL/GenBank/DDBJ whole genome shotgun (WGS) entry which is preliminary data.</text>
</comment>
<dbReference type="Proteomes" id="UP001203687">
    <property type="component" value="Unassembled WGS sequence"/>
</dbReference>
<proteinExistence type="predicted"/>
<feature type="chain" id="PRO_5046780574" description="Lipoprotein" evidence="1">
    <location>
        <begin position="30"/>
        <end position="223"/>
    </location>
</feature>
<keyword evidence="3" id="KW-1185">Reference proteome</keyword>
<evidence type="ECO:0008006" key="4">
    <source>
        <dbReference type="Google" id="ProtNLM"/>
    </source>
</evidence>
<gene>
    <name evidence="2" type="ORF">MUY34_12640</name>
</gene>
<keyword evidence="1" id="KW-0732">Signal</keyword>
<dbReference type="RefSeq" id="WP_248413374.1">
    <property type="nucleotide sequence ID" value="NZ_JALPQF010000012.1"/>
</dbReference>
<evidence type="ECO:0000256" key="1">
    <source>
        <dbReference type="SAM" id="SignalP"/>
    </source>
</evidence>
<name>A0ABT0HAV5_9FLAO</name>